<dbReference type="EMBL" id="UZAI01019508">
    <property type="protein sequence ID" value="VDP45815.1"/>
    <property type="molecule type" value="Genomic_DNA"/>
</dbReference>
<proteinExistence type="predicted"/>
<reference evidence="1 2" key="1">
    <citation type="submission" date="2018-11" db="EMBL/GenBank/DDBJ databases">
        <authorList>
            <consortium name="Pathogen Informatics"/>
        </authorList>
    </citation>
    <scope>NUCLEOTIDE SEQUENCE [LARGE SCALE GENOMIC DNA]</scope>
    <source>
        <strain evidence="1 2">Zambia</strain>
    </source>
</reference>
<dbReference type="AlphaFoldDB" id="A0A183N466"/>
<evidence type="ECO:0000313" key="2">
    <source>
        <dbReference type="Proteomes" id="UP000277204"/>
    </source>
</evidence>
<evidence type="ECO:0000313" key="1">
    <source>
        <dbReference type="EMBL" id="VDP45815.1"/>
    </source>
</evidence>
<sequence length="86" mass="9503">MSDRKHGEQWRAYMQLVNLDFKADLTLISRAHQQMQTKKTIVAAASASVGLGINKGISKILKYSTENTNPVIFAGKALEGAKTFTY</sequence>
<name>A0A183N466_9TREM</name>
<keyword evidence="2" id="KW-1185">Reference proteome</keyword>
<organism evidence="1 2">
    <name type="scientific">Schistosoma margrebowiei</name>
    <dbReference type="NCBI Taxonomy" id="48269"/>
    <lineage>
        <taxon>Eukaryota</taxon>
        <taxon>Metazoa</taxon>
        <taxon>Spiralia</taxon>
        <taxon>Lophotrochozoa</taxon>
        <taxon>Platyhelminthes</taxon>
        <taxon>Trematoda</taxon>
        <taxon>Digenea</taxon>
        <taxon>Strigeidida</taxon>
        <taxon>Schistosomatoidea</taxon>
        <taxon>Schistosomatidae</taxon>
        <taxon>Schistosoma</taxon>
    </lineage>
</organism>
<protein>
    <submittedName>
        <fullName evidence="1">Uncharacterized protein</fullName>
    </submittedName>
</protein>
<dbReference type="Proteomes" id="UP000277204">
    <property type="component" value="Unassembled WGS sequence"/>
</dbReference>
<gene>
    <name evidence="1" type="ORF">SMRZ_LOCUS23091</name>
</gene>
<accession>A0A183N466</accession>